<dbReference type="GO" id="GO:0042073">
    <property type="term" value="P:intraciliary transport"/>
    <property type="evidence" value="ECO:0007669"/>
    <property type="project" value="TreeGrafter"/>
</dbReference>
<feature type="domain" description="IFT80 second beta-propeller" evidence="10">
    <location>
        <begin position="465"/>
        <end position="552"/>
    </location>
</feature>
<dbReference type="InterPro" id="IPR036322">
    <property type="entry name" value="WD40_repeat_dom_sf"/>
</dbReference>
<dbReference type="FunFam" id="1.25.40.470:FF:000013">
    <property type="entry name" value="intraflagellar transport protein 172 homolog"/>
    <property type="match status" value="1"/>
</dbReference>
<feature type="domain" description="IFT80/172/WDR35 TPR" evidence="11">
    <location>
        <begin position="629"/>
        <end position="738"/>
    </location>
</feature>
<dbReference type="Pfam" id="PF24762">
    <property type="entry name" value="TPR_IF140-IFT172"/>
    <property type="match status" value="1"/>
</dbReference>
<gene>
    <name evidence="13" type="ORF">PTSG_07732</name>
</gene>
<dbReference type="GeneID" id="16072091"/>
<accession>F2UHL9</accession>
<comment type="similarity">
    <text evidence="8">Belongs to the IFT172 family.</text>
</comment>
<reference evidence="13" key="1">
    <citation type="submission" date="2009-08" db="EMBL/GenBank/DDBJ databases">
        <title>Annotation of Salpingoeca rosetta.</title>
        <authorList>
            <consortium name="The Broad Institute Genome Sequencing Platform"/>
            <person name="Russ C."/>
            <person name="Cuomo C."/>
            <person name="Burger G."/>
            <person name="Gray M.W."/>
            <person name="Holland P.W.H."/>
            <person name="King N."/>
            <person name="Lang F.B.F."/>
            <person name="Roger A.J."/>
            <person name="Ruiz-Trillo I."/>
            <person name="Young S.K."/>
            <person name="Zeng Q."/>
            <person name="Gargeya S."/>
            <person name="Alvarado L."/>
            <person name="Berlin A."/>
            <person name="Chapman S.B."/>
            <person name="Chen Z."/>
            <person name="Freedman E."/>
            <person name="Gellesch M."/>
            <person name="Goldberg J."/>
            <person name="Griggs A."/>
            <person name="Gujja S."/>
            <person name="Heilman E."/>
            <person name="Heiman D."/>
            <person name="Howarth C."/>
            <person name="Mehta T."/>
            <person name="Neiman D."/>
            <person name="Pearson M."/>
            <person name="Roberts A."/>
            <person name="Saif S."/>
            <person name="Shea T."/>
            <person name="Shenoy N."/>
            <person name="Sisk P."/>
            <person name="Stolte C."/>
            <person name="Sykes S."/>
            <person name="White J."/>
            <person name="Yandava C."/>
            <person name="Haas B."/>
            <person name="Nusbaum C."/>
            <person name="Birren B."/>
        </authorList>
    </citation>
    <scope>NUCLEOTIDE SEQUENCE [LARGE SCALE GENOMIC DNA]</scope>
    <source>
        <strain evidence="13">ATCC 50818</strain>
    </source>
</reference>
<dbReference type="GO" id="GO:0036064">
    <property type="term" value="C:ciliary basal body"/>
    <property type="evidence" value="ECO:0007669"/>
    <property type="project" value="TreeGrafter"/>
</dbReference>
<evidence type="ECO:0000256" key="1">
    <source>
        <dbReference type="ARBA" id="ARBA00004138"/>
    </source>
</evidence>
<keyword evidence="4" id="KW-0677">Repeat</keyword>
<evidence type="ECO:0000256" key="3">
    <source>
        <dbReference type="ARBA" id="ARBA00022574"/>
    </source>
</evidence>
<keyword evidence="7" id="KW-0966">Cell projection</keyword>
<evidence type="ECO:0000256" key="9">
    <source>
        <dbReference type="ARBA" id="ARBA00073483"/>
    </source>
</evidence>
<comment type="subcellular location">
    <subcellularLocation>
        <location evidence="1">Cell projection</location>
        <location evidence="1">Cilium</location>
    </subcellularLocation>
</comment>
<dbReference type="KEGG" id="sre:PTSG_07732"/>
<dbReference type="RefSeq" id="XP_004991532.1">
    <property type="nucleotide sequence ID" value="XM_004991475.1"/>
</dbReference>
<keyword evidence="2" id="KW-0217">Developmental protein</keyword>
<proteinExistence type="inferred from homology"/>
<keyword evidence="6" id="KW-0969">Cilium</keyword>
<feature type="domain" description="IF140/IFT172/WDR19 TPR" evidence="12">
    <location>
        <begin position="889"/>
        <end position="1173"/>
    </location>
</feature>
<dbReference type="GO" id="GO:0005930">
    <property type="term" value="C:axoneme"/>
    <property type="evidence" value="ECO:0007669"/>
    <property type="project" value="TreeGrafter"/>
</dbReference>
<name>F2UHL9_SALR5</name>
<dbReference type="FunCoup" id="F2UHL9">
    <property type="interactions" value="251"/>
</dbReference>
<dbReference type="SUPFAM" id="SSF50969">
    <property type="entry name" value="YVTN repeat-like/Quinoprotein amine dehydrogenase"/>
    <property type="match status" value="1"/>
</dbReference>
<dbReference type="EMBL" id="GL832974">
    <property type="protein sequence ID" value="EGD76618.1"/>
    <property type="molecule type" value="Genomic_DNA"/>
</dbReference>
<dbReference type="Gene3D" id="2.130.10.10">
    <property type="entry name" value="YVTN repeat-like/Quinoprotein amine dehydrogenase"/>
    <property type="match status" value="2"/>
</dbReference>
<protein>
    <recommendedName>
        <fullName evidence="9">Intraflagellar transport protein 172 homolog</fullName>
    </recommendedName>
</protein>
<evidence type="ECO:0000256" key="5">
    <source>
        <dbReference type="ARBA" id="ARBA00022803"/>
    </source>
</evidence>
<dbReference type="Proteomes" id="UP000007799">
    <property type="component" value="Unassembled WGS sequence"/>
</dbReference>
<dbReference type="STRING" id="946362.F2UHL9"/>
<keyword evidence="5" id="KW-0802">TPR repeat</keyword>
<dbReference type="SMART" id="SM00320">
    <property type="entry name" value="WD40"/>
    <property type="match status" value="7"/>
</dbReference>
<evidence type="ECO:0000256" key="6">
    <source>
        <dbReference type="ARBA" id="ARBA00023069"/>
    </source>
</evidence>
<dbReference type="InterPro" id="IPR056456">
    <property type="entry name" value="Beta-prop_IFT80_2nd"/>
</dbReference>
<dbReference type="Pfam" id="PF23387">
    <property type="entry name" value="TPR_IFT80_172"/>
    <property type="match status" value="1"/>
</dbReference>
<dbReference type="InterPro" id="IPR011044">
    <property type="entry name" value="Quino_amine_DH_bsu"/>
</dbReference>
<evidence type="ECO:0000313" key="14">
    <source>
        <dbReference type="Proteomes" id="UP000007799"/>
    </source>
</evidence>
<dbReference type="OMA" id="LKRTIWQ"/>
<dbReference type="InterPro" id="IPR056168">
    <property type="entry name" value="TPR_IF140/IFT172/WDR19"/>
</dbReference>
<dbReference type="Gene3D" id="1.25.40.470">
    <property type="match status" value="3"/>
</dbReference>
<dbReference type="Pfam" id="PF23335">
    <property type="entry name" value="Beta-prop_IFT80_2nd"/>
    <property type="match status" value="1"/>
</dbReference>
<evidence type="ECO:0000256" key="7">
    <source>
        <dbReference type="ARBA" id="ARBA00023273"/>
    </source>
</evidence>
<dbReference type="InterPro" id="IPR056157">
    <property type="entry name" value="TPR_IFT80_172_dom"/>
</dbReference>
<evidence type="ECO:0000259" key="11">
    <source>
        <dbReference type="Pfam" id="PF23387"/>
    </source>
</evidence>
<evidence type="ECO:0000313" key="13">
    <source>
        <dbReference type="EMBL" id="EGD76618.1"/>
    </source>
</evidence>
<evidence type="ECO:0000259" key="12">
    <source>
        <dbReference type="Pfam" id="PF24762"/>
    </source>
</evidence>
<dbReference type="PANTHER" id="PTHR15722:SF2">
    <property type="entry name" value="INTRAFLAGELLAR TRANSPORT PROTEIN 172 HOMOLOG"/>
    <property type="match status" value="1"/>
</dbReference>
<evidence type="ECO:0000256" key="2">
    <source>
        <dbReference type="ARBA" id="ARBA00022473"/>
    </source>
</evidence>
<dbReference type="InParanoid" id="F2UHL9"/>
<dbReference type="InterPro" id="IPR015943">
    <property type="entry name" value="WD40/YVTN_repeat-like_dom_sf"/>
</dbReference>
<dbReference type="OrthoDB" id="2186662at2759"/>
<keyword evidence="14" id="KW-1185">Reference proteome</keyword>
<dbReference type="FunFam" id="1.25.40.470:FF:000008">
    <property type="entry name" value="Intraflagellar transport protein 172 homolog"/>
    <property type="match status" value="1"/>
</dbReference>
<dbReference type="InterPro" id="IPR001680">
    <property type="entry name" value="WD40_rpt"/>
</dbReference>
<dbReference type="FunFam" id="1.25.40.470:FF:000012">
    <property type="entry name" value="intraflagellar transport protein 172 homolog"/>
    <property type="match status" value="1"/>
</dbReference>
<evidence type="ECO:0000259" key="10">
    <source>
        <dbReference type="Pfam" id="PF23335"/>
    </source>
</evidence>
<dbReference type="GO" id="GO:0030992">
    <property type="term" value="C:intraciliary transport particle B"/>
    <property type="evidence" value="ECO:0007669"/>
    <property type="project" value="TreeGrafter"/>
</dbReference>
<dbReference type="SUPFAM" id="SSF50978">
    <property type="entry name" value="WD40 repeat-like"/>
    <property type="match status" value="1"/>
</dbReference>
<dbReference type="eggNOG" id="KOG3616">
    <property type="taxonomic scope" value="Eukaryota"/>
</dbReference>
<evidence type="ECO:0000256" key="8">
    <source>
        <dbReference type="ARBA" id="ARBA00038130"/>
    </source>
</evidence>
<evidence type="ECO:0000256" key="4">
    <source>
        <dbReference type="ARBA" id="ARBA00022737"/>
    </source>
</evidence>
<organism evidence="14">
    <name type="scientific">Salpingoeca rosetta (strain ATCC 50818 / BSB-021)</name>
    <dbReference type="NCBI Taxonomy" id="946362"/>
    <lineage>
        <taxon>Eukaryota</taxon>
        <taxon>Choanoflagellata</taxon>
        <taxon>Craspedida</taxon>
        <taxon>Salpingoecidae</taxon>
        <taxon>Salpingoeca</taxon>
    </lineage>
</organism>
<dbReference type="PANTHER" id="PTHR15722">
    <property type="entry name" value="IFT140/172-RELATED"/>
    <property type="match status" value="1"/>
</dbReference>
<keyword evidence="3" id="KW-0853">WD repeat</keyword>
<sequence>MQLRHLQTVVPAVEGTNKVTAMAWSPNNVKLAVVTVDRVVILFDENGDKQDKFSTKPAESGGPKTYVVKGLAWSPDSCKLAVAQTDKIVFVYKLAQPERAAEWDKKKSICNKFLQTSPVTCLAWPAAHQNTVVYGLVDGKVRMGNLKNNRSQSLYPTGSPCLAIAASPDGQNIVSSHADGKLYRYSLEDNGRQGILCKHPVPVYALAWGETIMAAGSDMRVVFYNENGRVVQHFEHGEEEGESDPTTAVVSPSGQSIVVGSCDRLRVYNYNIRRSKWDASPPKTIENLYTVSALAWKPDGSRLAVGNLCGAVELFECCLKRTLYKGKFDFTYVGPSQVIVTKLATGSRIVLKSHYNYEIEKINVLGNDQYLVGHTNETLLIGDLATCRLSEVPWRFSGNEKFYFENPMCALIFNAGELTVVEYGNNEILGSVRTEHMNPHVLSICIGGRTSTPTEDNKKMAYLIDARTVVLMDLTNGSTIATIEHDAKVDWLELNETGRKLMFRDKRRRLFLFDIATEEQHALLSFCSYVQWVPNSDVIVAQNRNNLCVWYSVDHPERVTSFEIKGDVEDIERVDGRTEVLVDEGVNQVAYTLDEGLIEFGTAVEDGDYVRAVAFLETLDTSSPESKAMWSTLAQLSLNAEELVVAERCYAALGNVAKASYLHRVNEEARTNGSQSFQVRAKMAALNQHFKLAETIYLEQGAVDQAMSMYQTLHQWDQAIAVAESRNLPELHDMRNNYMTWLIETGQEEQAGKVKESEGDLHGALGFYMKAGLPGRAANLVMQHPELAQAQDVVSRVSSALMNASLYETAGQLFERAQLTSRALEAYKKGNVYGRAVELCRVAFPNEVVTLEEQWGDYLVAQKQLDSAIPHFIEAGRMEKAIEAAINARQWTKAAQIVDMQEEAVARPYYKVLAEHFASVRDFSNAKKYYIKNRTPKAAIEMYVAAGKWDEAHKLSNKYMQKEDVADMYLDKAGELEGQHKYKEAEKLYISVDEPDFAINMYKRIRQYDDMVRLIKQYHPDLLKDTHMHLASELQEEGQLAQAETHFVEADDWRSAVNMYRGADMWDDAYRVAKAHGGQNAAQQVAYLWAKSLGGDSAVKLLVKLDMVSVAIDFACDQSAFDFAFELARSAAKERLSDVHLKHAMHLEDEGMFKEAEEEFVRAGKPKEAVLMYVHAQDWDSAQRVAEGHDPDSISDVLVGQARVAFQNRDFAAAETFLLRADRPELAVRYYKEADMLQDALRLATEYVPSKVPEIKALIAKKGTPMPPGTHGDDVMERARMLEASGQHAKAVEEYLKVTPESVRDDDVVEEACEKAAELATKFIPAKAADVVTTACRSLVTIGRYGVAADLFLGIDMLREAVETCMAGNLWDRAKNLADGDDDLAAYVQERYEEHLKETGDPTRLVEVNVIAALDMYAQQRQWERCMAEAEKHGGQVLNKYAALYAADLLDQGDVVHALGVFKQHGAPSTPNNFNLYRKLTLDVLNAPHVSGYGVYADLRDVLAGVCTGLSAPQHGQGVVDEFDRLTRICHYMALKNACKDVGELADLFTKLNVALLRYTDTVPADRAFYEAGMAFKDQGRDNMAFMLLNRFLDLSEAIEEGDLDGLDNTDFVDTDIPFEIPLPDAPSIAEDEREEIKDWVLAVSMDQQIDQVLEKDERGVFIGTLVDKMHNKTYQPCVISGFPILGAAVDMDDGKVASREDWNKFVMAVKTLHNDDLSDVLRFLNTWCGAPANPSYAF</sequence>